<keyword evidence="1 8" id="KW-0489">Methyltransferase</keyword>
<dbReference type="AlphaFoldDB" id="A0A194PP35"/>
<dbReference type="GO" id="GO:0033528">
    <property type="term" value="P:S-methylmethionine cycle"/>
    <property type="evidence" value="ECO:0007669"/>
    <property type="project" value="TreeGrafter"/>
</dbReference>
<reference evidence="8 9" key="1">
    <citation type="journal article" date="2015" name="Nat. Commun.">
        <title>Outbred genome sequencing and CRISPR/Cas9 gene editing in butterflies.</title>
        <authorList>
            <person name="Li X."/>
            <person name="Fan D."/>
            <person name="Zhang W."/>
            <person name="Liu G."/>
            <person name="Zhang L."/>
            <person name="Zhao L."/>
            <person name="Fang X."/>
            <person name="Chen L."/>
            <person name="Dong Y."/>
            <person name="Chen Y."/>
            <person name="Ding Y."/>
            <person name="Zhao R."/>
            <person name="Feng M."/>
            <person name="Zhu Y."/>
            <person name="Feng Y."/>
            <person name="Jiang X."/>
            <person name="Zhu D."/>
            <person name="Xiang H."/>
            <person name="Feng X."/>
            <person name="Li S."/>
            <person name="Wang J."/>
            <person name="Zhang G."/>
            <person name="Kronforst M.R."/>
            <person name="Wang W."/>
        </authorList>
    </citation>
    <scope>NUCLEOTIDE SEQUENCE [LARGE SCALE GENOMIC DNA]</scope>
    <source>
        <strain evidence="8">Ya'a_city_454_Px</strain>
        <tissue evidence="8">Whole body</tissue>
    </source>
</reference>
<dbReference type="SUPFAM" id="SSF82282">
    <property type="entry name" value="Homocysteine S-methyltransferase"/>
    <property type="match status" value="1"/>
</dbReference>
<keyword evidence="2 8" id="KW-0808">Transferase</keyword>
<dbReference type="Gene3D" id="3.20.20.330">
    <property type="entry name" value="Homocysteine-binding-like domain"/>
    <property type="match status" value="1"/>
</dbReference>
<name>A0A194PP35_PAPXU</name>
<evidence type="ECO:0000256" key="4">
    <source>
        <dbReference type="ARBA" id="ARBA00022833"/>
    </source>
</evidence>
<dbReference type="PANTHER" id="PTHR46015:SF1">
    <property type="entry name" value="HOMOCYSTEINE S-METHYLTRANSFERASE-LIKE ISOFORM 1"/>
    <property type="match status" value="1"/>
</dbReference>
<dbReference type="InterPro" id="IPR003726">
    <property type="entry name" value="HCY_dom"/>
</dbReference>
<dbReference type="InterPro" id="IPR036589">
    <property type="entry name" value="HCY_dom_sf"/>
</dbReference>
<accession>A0A194PP35</accession>
<dbReference type="GO" id="GO:0046872">
    <property type="term" value="F:metal ion binding"/>
    <property type="evidence" value="ECO:0007669"/>
    <property type="project" value="UniProtKB-KW"/>
</dbReference>
<dbReference type="PROSITE" id="PS50970">
    <property type="entry name" value="HCY"/>
    <property type="match status" value="1"/>
</dbReference>
<comment type="caution">
    <text evidence="6">Lacks conserved residue(s) required for the propagation of feature annotation.</text>
</comment>
<dbReference type="GO" id="GO:0008898">
    <property type="term" value="F:S-adenosylmethionine-homocysteine S-methyltransferase activity"/>
    <property type="evidence" value="ECO:0007669"/>
    <property type="project" value="TreeGrafter"/>
</dbReference>
<dbReference type="EMBL" id="KQ459598">
    <property type="protein sequence ID" value="KPI94509.1"/>
    <property type="molecule type" value="Genomic_DNA"/>
</dbReference>
<comment type="pathway">
    <text evidence="5">Amino-acid biosynthesis; L-methionine biosynthesis via de novo pathway.</text>
</comment>
<evidence type="ECO:0000313" key="9">
    <source>
        <dbReference type="Proteomes" id="UP000053268"/>
    </source>
</evidence>
<proteinExistence type="predicted"/>
<evidence type="ECO:0000313" key="8">
    <source>
        <dbReference type="EMBL" id="KPI94509.1"/>
    </source>
</evidence>
<evidence type="ECO:0000256" key="5">
    <source>
        <dbReference type="ARBA" id="ARBA00034478"/>
    </source>
</evidence>
<evidence type="ECO:0000256" key="6">
    <source>
        <dbReference type="PROSITE-ProRule" id="PRU00333"/>
    </source>
</evidence>
<evidence type="ECO:0000256" key="2">
    <source>
        <dbReference type="ARBA" id="ARBA00022679"/>
    </source>
</evidence>
<evidence type="ECO:0000256" key="1">
    <source>
        <dbReference type="ARBA" id="ARBA00022603"/>
    </source>
</evidence>
<dbReference type="GO" id="GO:0032259">
    <property type="term" value="P:methylation"/>
    <property type="evidence" value="ECO:0007669"/>
    <property type="project" value="UniProtKB-KW"/>
</dbReference>
<dbReference type="Proteomes" id="UP000053268">
    <property type="component" value="Unassembled WGS sequence"/>
</dbReference>
<dbReference type="STRING" id="66420.A0A194PP35"/>
<keyword evidence="3" id="KW-0479">Metal-binding</keyword>
<keyword evidence="4" id="KW-0862">Zinc</keyword>
<evidence type="ECO:0000259" key="7">
    <source>
        <dbReference type="PROSITE" id="PS50970"/>
    </source>
</evidence>
<dbReference type="Pfam" id="PF02574">
    <property type="entry name" value="S-methyl_trans"/>
    <property type="match status" value="1"/>
</dbReference>
<dbReference type="NCBIfam" id="NF007020">
    <property type="entry name" value="PRK09485.1"/>
    <property type="match status" value="1"/>
</dbReference>
<organism evidence="8 9">
    <name type="scientific">Papilio xuthus</name>
    <name type="common">Asian swallowtail butterfly</name>
    <dbReference type="NCBI Taxonomy" id="66420"/>
    <lineage>
        <taxon>Eukaryota</taxon>
        <taxon>Metazoa</taxon>
        <taxon>Ecdysozoa</taxon>
        <taxon>Arthropoda</taxon>
        <taxon>Hexapoda</taxon>
        <taxon>Insecta</taxon>
        <taxon>Pterygota</taxon>
        <taxon>Neoptera</taxon>
        <taxon>Endopterygota</taxon>
        <taxon>Lepidoptera</taxon>
        <taxon>Glossata</taxon>
        <taxon>Ditrysia</taxon>
        <taxon>Papilionoidea</taxon>
        <taxon>Papilionidae</taxon>
        <taxon>Papilioninae</taxon>
        <taxon>Papilio</taxon>
    </lineage>
</organism>
<keyword evidence="9" id="KW-1185">Reference proteome</keyword>
<gene>
    <name evidence="8" type="ORF">RR46_05761</name>
</gene>
<sequence length="417" mass="47570">MELNENKALVLDGGFSSQISCHFGKYADGDPLWSARFLKTDPEDVYHTHLDYLRAGADIISTNTYQASVGGFVKHLGVSSEEALELIRLAVKLARRACDTYLEENSQSLLNSTPLIAGSVGPYGAHLNDGSEYRGNYADKISSETMREWHIPRINTLLEEGVDLLAIETIPCLKEARVLIELLKEYPKAKAWLSFSCRDEEKLAHGEDFQMAAVQCWQTNPTQLIAVGVNCCPPNIVSNLVKLINEGREQPIPFVTYPNSGERYIPDMGWTDKDKSESIDKFVHEWLRLGKIFGISLTKKEKADEVKMLSNENAQLKNFNFKINSDMMSLKKRIFELQQEKFSEYVRLMRERDGRYSLYHQKLQLEERVKQLTDSAAGGRHEDPLLLRVALDRCRSAARHTPHAARRMRNRNEDFLQ</sequence>
<feature type="domain" description="Hcy-binding" evidence="7">
    <location>
        <begin position="1"/>
        <end position="310"/>
    </location>
</feature>
<dbReference type="InterPro" id="IPR051486">
    <property type="entry name" value="Hcy_S-methyltransferase"/>
</dbReference>
<evidence type="ECO:0000256" key="3">
    <source>
        <dbReference type="ARBA" id="ARBA00022723"/>
    </source>
</evidence>
<dbReference type="PANTHER" id="PTHR46015">
    <property type="entry name" value="ZGC:172121"/>
    <property type="match status" value="1"/>
</dbReference>
<dbReference type="GO" id="GO:0009086">
    <property type="term" value="P:methionine biosynthetic process"/>
    <property type="evidence" value="ECO:0007669"/>
    <property type="project" value="TreeGrafter"/>
</dbReference>
<protein>
    <submittedName>
        <fullName evidence="8">Homocysteine S-methyltransferase ybgG</fullName>
    </submittedName>
</protein>